<dbReference type="Gene3D" id="3.80.10.10">
    <property type="entry name" value="Ribonuclease Inhibitor"/>
    <property type="match status" value="1"/>
</dbReference>
<name>A0A6A4VUS9_AMPAM</name>
<evidence type="ECO:0000313" key="5">
    <source>
        <dbReference type="Proteomes" id="UP000440578"/>
    </source>
</evidence>
<accession>A0A6A4VUS9</accession>
<dbReference type="PANTHER" id="PTHR22803">
    <property type="entry name" value="MANNOSE, PHOSPHOLIPASE, LECTIN RECEPTOR RELATED"/>
    <property type="match status" value="1"/>
</dbReference>
<feature type="region of interest" description="Disordered" evidence="1">
    <location>
        <begin position="80"/>
        <end position="107"/>
    </location>
</feature>
<dbReference type="SUPFAM" id="SSF56436">
    <property type="entry name" value="C-type lectin-like"/>
    <property type="match status" value="2"/>
</dbReference>
<feature type="domain" description="C-type lectin" evidence="2">
    <location>
        <begin position="605"/>
        <end position="718"/>
    </location>
</feature>
<dbReference type="InterPro" id="IPR050111">
    <property type="entry name" value="C-type_lectin/snaclec_domain"/>
</dbReference>
<evidence type="ECO:0000313" key="4">
    <source>
        <dbReference type="EMBL" id="KAF0297413.1"/>
    </source>
</evidence>
<dbReference type="CDD" id="cd00037">
    <property type="entry name" value="CLECT"/>
    <property type="match status" value="1"/>
</dbReference>
<dbReference type="InterPro" id="IPR001810">
    <property type="entry name" value="F-box_dom"/>
</dbReference>
<dbReference type="Pfam" id="PF00646">
    <property type="entry name" value="F-box"/>
    <property type="match status" value="1"/>
</dbReference>
<dbReference type="InterPro" id="IPR036047">
    <property type="entry name" value="F-box-like_dom_sf"/>
</dbReference>
<dbReference type="SUPFAM" id="SSF81383">
    <property type="entry name" value="F-box domain"/>
    <property type="match status" value="1"/>
</dbReference>
<protein>
    <submittedName>
        <fullName evidence="4">Ladderlectin</fullName>
    </submittedName>
</protein>
<reference evidence="4 5" key="1">
    <citation type="submission" date="2019-07" db="EMBL/GenBank/DDBJ databases">
        <title>Draft genome assembly of a fouling barnacle, Amphibalanus amphitrite (Darwin, 1854): The first reference genome for Thecostraca.</title>
        <authorList>
            <person name="Kim W."/>
        </authorList>
    </citation>
    <scope>NUCLEOTIDE SEQUENCE [LARGE SCALE GENOMIC DNA]</scope>
    <source>
        <strain evidence="4">SNU_AA5</strain>
        <tissue evidence="4">Soma without cirri and trophi</tissue>
    </source>
</reference>
<dbReference type="PROSITE" id="PS50041">
    <property type="entry name" value="C_TYPE_LECTIN_2"/>
    <property type="match status" value="1"/>
</dbReference>
<organism evidence="4 5">
    <name type="scientific">Amphibalanus amphitrite</name>
    <name type="common">Striped barnacle</name>
    <name type="synonym">Balanus amphitrite</name>
    <dbReference type="NCBI Taxonomy" id="1232801"/>
    <lineage>
        <taxon>Eukaryota</taxon>
        <taxon>Metazoa</taxon>
        <taxon>Ecdysozoa</taxon>
        <taxon>Arthropoda</taxon>
        <taxon>Crustacea</taxon>
        <taxon>Multicrustacea</taxon>
        <taxon>Cirripedia</taxon>
        <taxon>Thoracica</taxon>
        <taxon>Thoracicalcarea</taxon>
        <taxon>Balanomorpha</taxon>
        <taxon>Balanoidea</taxon>
        <taxon>Balanidae</taxon>
        <taxon>Amphibalaninae</taxon>
        <taxon>Amphibalanus</taxon>
    </lineage>
</organism>
<dbReference type="InterPro" id="IPR016186">
    <property type="entry name" value="C-type_lectin-like/link_sf"/>
</dbReference>
<dbReference type="PROSITE" id="PS50181">
    <property type="entry name" value="FBOX"/>
    <property type="match status" value="1"/>
</dbReference>
<gene>
    <name evidence="4" type="primary">LADD_2</name>
    <name evidence="4" type="ORF">FJT64_005115</name>
</gene>
<keyword evidence="5" id="KW-1185">Reference proteome</keyword>
<dbReference type="AlphaFoldDB" id="A0A6A4VUS9"/>
<dbReference type="Proteomes" id="UP000440578">
    <property type="component" value="Unassembled WGS sequence"/>
</dbReference>
<evidence type="ECO:0000259" key="3">
    <source>
        <dbReference type="PROSITE" id="PS50181"/>
    </source>
</evidence>
<evidence type="ECO:0000256" key="1">
    <source>
        <dbReference type="SAM" id="MobiDB-lite"/>
    </source>
</evidence>
<sequence length="724" mass="79264">MDLLGEVACLRQKLEEEQAARLAAERCLWGAMDELREEVRQRAPPVDPLQSAGGDVAMTPLVADARVKYEFGAVASCDVMTQTEEEPPPPAGGSSSAGGDCTEPAQRGANINDLEHGLLKRVLGNLDCRQMFRAKRVCRRWRSTVDTIVGDCRQECADRQAAASGAPAPATVLQLVTMAREEPRMTKLQAPTAERQTDLGLVATSCNTLETADLRGFKLRASALRRLACANASTLREVTLPAGVSEWHMETLLTPLLALERLSLTVPPDSTGKWLRALPKTLNRLFIASHAARPMLALRRLLTALTNLKGLTLWVVGVHTMTMLDALHVCSQLETLKLKEALRRPVAVVPEFTRTELASISRLAVALRKLKLLYLFTSENNTQLVTNTLSTKTDLGCEDGTTESSSVAPSAIICAISCERRNRADCEGFTLAENGTCLTFSGILRGSVLPPGTTPVRYGRMGPPGEPCPSGWHFFRESCYLEVLDELVWEDARAACLARGASSDLVSVNDMVEVAWLLHRESRSRHSESVGALRLNGEILNVDGTTPPEEMVLKEDTKDACFAVRYSFQNEIRARNCSLMIPVYICETPLLCRSGWPCPAGWLGMGDYCYHYVSSARSWRQADDHCATMETGARLAAFVNPATFRVLYESFSPPSAVFVGLSDRETEGEFQSVDGSAWNATWKDGQPDNSGGNEHCVQMDREGADDVSCALTLPFFCRVNKTPC</sequence>
<dbReference type="InterPro" id="IPR032675">
    <property type="entry name" value="LRR_dom_sf"/>
</dbReference>
<dbReference type="Gene3D" id="3.10.100.10">
    <property type="entry name" value="Mannose-Binding Protein A, subunit A"/>
    <property type="match status" value="2"/>
</dbReference>
<dbReference type="InterPro" id="IPR016187">
    <property type="entry name" value="CTDL_fold"/>
</dbReference>
<dbReference type="InterPro" id="IPR001304">
    <property type="entry name" value="C-type_lectin-like"/>
</dbReference>
<feature type="domain" description="F-box" evidence="3">
    <location>
        <begin position="108"/>
        <end position="147"/>
    </location>
</feature>
<dbReference type="Pfam" id="PF00059">
    <property type="entry name" value="Lectin_C"/>
    <property type="match status" value="1"/>
</dbReference>
<evidence type="ECO:0000259" key="2">
    <source>
        <dbReference type="PROSITE" id="PS50041"/>
    </source>
</evidence>
<comment type="caution">
    <text evidence="4">The sequence shown here is derived from an EMBL/GenBank/DDBJ whole genome shotgun (WGS) entry which is preliminary data.</text>
</comment>
<dbReference type="EMBL" id="VIIS01001490">
    <property type="protein sequence ID" value="KAF0297413.1"/>
    <property type="molecule type" value="Genomic_DNA"/>
</dbReference>
<dbReference type="SMART" id="SM00034">
    <property type="entry name" value="CLECT"/>
    <property type="match status" value="2"/>
</dbReference>
<dbReference type="OrthoDB" id="10255522at2759"/>
<dbReference type="Gene3D" id="1.20.1280.50">
    <property type="match status" value="1"/>
</dbReference>
<proteinExistence type="predicted"/>